<keyword evidence="10" id="KW-1185">Reference proteome</keyword>
<feature type="compositionally biased region" description="Basic and acidic residues" evidence="7">
    <location>
        <begin position="1546"/>
        <end position="1560"/>
    </location>
</feature>
<evidence type="ECO:0000256" key="3">
    <source>
        <dbReference type="ARBA" id="ARBA00022454"/>
    </source>
</evidence>
<keyword evidence="6" id="KW-0131">Cell cycle</keyword>
<feature type="region of interest" description="Disordered" evidence="7">
    <location>
        <begin position="1093"/>
        <end position="1272"/>
    </location>
</feature>
<feature type="compositionally biased region" description="Basic residues" evidence="7">
    <location>
        <begin position="1536"/>
        <end position="1545"/>
    </location>
</feature>
<dbReference type="Pfam" id="PF12231">
    <property type="entry name" value="Rif1_N"/>
    <property type="match status" value="1"/>
</dbReference>
<evidence type="ECO:0000313" key="9">
    <source>
        <dbReference type="EMBL" id="GAB1310191.1"/>
    </source>
</evidence>
<dbReference type="InterPro" id="IPR016024">
    <property type="entry name" value="ARM-type_fold"/>
</dbReference>
<dbReference type="RefSeq" id="XP_070911924.1">
    <property type="nucleotide sequence ID" value="XM_071055823.1"/>
</dbReference>
<feature type="compositionally biased region" description="Basic and acidic residues" evidence="7">
    <location>
        <begin position="1175"/>
        <end position="1185"/>
    </location>
</feature>
<comment type="subcellular location">
    <subcellularLocation>
        <location evidence="2">Chromosome</location>
        <location evidence="2">Telomere</location>
    </subcellularLocation>
    <subcellularLocation>
        <location evidence="1">Nucleus</location>
    </subcellularLocation>
</comment>
<keyword evidence="3" id="KW-0158">Chromosome</keyword>
<feature type="compositionally biased region" description="Low complexity" evidence="7">
    <location>
        <begin position="1599"/>
        <end position="1611"/>
    </location>
</feature>
<dbReference type="PANTHER" id="PTHR22928:SF3">
    <property type="entry name" value="TELOMERE-ASSOCIATED PROTEIN RIF1"/>
    <property type="match status" value="1"/>
</dbReference>
<dbReference type="InterPro" id="IPR022031">
    <property type="entry name" value="Rif1_N"/>
</dbReference>
<feature type="compositionally biased region" description="Polar residues" evidence="7">
    <location>
        <begin position="1569"/>
        <end position="1583"/>
    </location>
</feature>
<dbReference type="GeneID" id="98171146"/>
<gene>
    <name evidence="9" type="ORF">MFIFM68171_00401</name>
</gene>
<evidence type="ECO:0000256" key="6">
    <source>
        <dbReference type="ARBA" id="ARBA00023306"/>
    </source>
</evidence>
<reference evidence="9 10" key="1">
    <citation type="submission" date="2024-09" db="EMBL/GenBank/DDBJ databases">
        <title>Itraconazole resistance in Madurella fahalii resulting from another homologue of gene encoding cytochrome P450 14-alpha sterol demethylase (CYP51).</title>
        <authorList>
            <person name="Yoshioka I."/>
            <person name="Fahal A.H."/>
            <person name="Kaneko S."/>
            <person name="Yaguchi T."/>
        </authorList>
    </citation>
    <scope>NUCLEOTIDE SEQUENCE [LARGE SCALE GENOMIC DNA]</scope>
    <source>
        <strain evidence="9 10">IFM 68171</strain>
    </source>
</reference>
<accession>A0ABQ0FXF6</accession>
<evidence type="ECO:0000259" key="8">
    <source>
        <dbReference type="Pfam" id="PF12231"/>
    </source>
</evidence>
<feature type="compositionally biased region" description="Low complexity" evidence="7">
    <location>
        <begin position="1292"/>
        <end position="1302"/>
    </location>
</feature>
<name>A0ABQ0FXF6_9PEZI</name>
<evidence type="ECO:0000256" key="2">
    <source>
        <dbReference type="ARBA" id="ARBA00004574"/>
    </source>
</evidence>
<dbReference type="SUPFAM" id="SSF48371">
    <property type="entry name" value="ARM repeat"/>
    <property type="match status" value="1"/>
</dbReference>
<feature type="compositionally biased region" description="Low complexity" evidence="7">
    <location>
        <begin position="1"/>
        <end position="14"/>
    </location>
</feature>
<feature type="compositionally biased region" description="Basic and acidic residues" evidence="7">
    <location>
        <begin position="1587"/>
        <end position="1597"/>
    </location>
</feature>
<sequence length="1756" mass="194016">MSSPAILSSVLSSLPPRPPTPPREAHHEASAPINKHPLGPIDTRLSLHTPPGFQSPASSLPTNSTSRRARKKVGFSAQAEYKDPPVYVEGEPAKLNPTPVSLPRSASKPVKSILKVTVPVPNLLDSINGAAADPSNPNANLATMLESTIQQLAGGDRDSKLDAYLMLTRAWKASNNLPDRVALQEKMSLFTQFMQRDVVAKTPEGTLDTSLVSHTLNLLNTFLHFPAIASTISNDFGVFIIDHCIRSFEDASTTKDIARRLMQVISLQNFSPKVMTSDRVGRLVSSLHNIEENLKGKSIVLSRLFIYRKLVKQSRQLMVIHSDWLLDMFTDMLSNLADIRSSAISLGLEAAFSVGHEKQLSRKVMEVFNLSYEDRRYIQYYEEKLKAMAKDKHESAIVPEIWSVVILLLRVPLDKWEHAGPWLHIIQNCFNSADFPTKIAANHAWGRLVYLIHLDERSFAKNLSTLTTPLISQLRRKGSGKTSEDLRQAVLGGICNLFYYTFKPTTNSKLLDAYWDNTVKPVVMKMLDPKAEAADDNLCQANVILGGLFNCTTPRRWRTDRIVDTPLAKPEELPAIDPKWIRHNTSRVFTVVEPILEQDFTALAGTSTPAYNLWQALVSTVASAAAKEVKVSKDTALFVGEALNVLQKIWKRGLRSEESEPKAVGFLLAARTYLEVMISSLGLLPFTEKTGKHQGTAKTPLYSLFSMLSTLPPGVEDDKDFADFIGAVFAPFFASKGDRAKMDLAHDLLSVIPMDTQRPYGLWLLVASNIQGWLEPSHSSHHSTGSGYETPVGHNYRDIVRVLERGIRSTPNLPRKDWESLFYALFERVREETGDAGVAILVVEPLAKVLLEQFVPQTPVDIRSNCARYVTELVSVATQPRDRQAVDAARKRLWGTVLAGSRSSSFDTFDNLYRAVNEALNHSYSSFDPAGSDSAVHLLNELSGFFDRCNRQLFLRAMTALQDGFLPWFQDSKRLLGSQTTSVLAAVKSLWDKLSHLVTGIDHPEQQLQSLEQFFCASFASCHRSIANCGVSLWNRLFVNMERLDYPEQLKAALVQMQLHADIILPGLETSSSEHAGQQPVYVDSFDDFSLPRYPSTRSSSRRGTPRPASSHVKSPTLLNPAVPSTRHKQTSLPIASNRPVRTPRLKHDDSQVQFAAIEPSPSVDSPLESQVLTERQKEVRERQQETAALFPEIQSSPRPKSRESDRHLRSRSSPFLVNSRSRQAATPELEGAFNDYVSSTPTPRRGQPMVMSDHDMTDPPSSPPEPRGNPLAAEIRSRSASHSLLEEWQFSSSPISGSPNPNRHDVVADPTSQPDHVRTMPLPEASKLPSHHVSGKNEAEPQSATDEVIEDSFSIVHRMDMAPASGPSKPPVEEGPSTPRLSSRPLAQAQETPTPKSDREVFVDAPTSPLPPTPKQSEGVAKAAQLPGPMPAQVMATDHTSFDISDVDERSLLRLVVELDAGKVNPLQYLRSSASPDGKGRASPPSLECIVVGDSPTKAEDPVVPRRTRANSAPSVISSADELENLPSSQSKPAGRPKRKRASSKAHETSGQKRQRQDAVELVGEVPATQTALGQASGQAPTVMSEEAKKSPEERIPSSSVELSSVGVLSPREWVSSQDSVVSESGEAMDVEGNDREVQSQIARESFYYSQHLGGEDGKTSAADEHCPPVEEMQVDAHQPVIDKEKGSKRAELAAEAEGGVTDEPNRLQKLMDLFRSGLDELRSARLSRQEVYQIEDMFMDMKRELYEAERRGRT</sequence>
<organism evidence="9 10">
    <name type="scientific">Madurella fahalii</name>
    <dbReference type="NCBI Taxonomy" id="1157608"/>
    <lineage>
        <taxon>Eukaryota</taxon>
        <taxon>Fungi</taxon>
        <taxon>Dikarya</taxon>
        <taxon>Ascomycota</taxon>
        <taxon>Pezizomycotina</taxon>
        <taxon>Sordariomycetes</taxon>
        <taxon>Sordariomycetidae</taxon>
        <taxon>Sordariales</taxon>
        <taxon>Sordariales incertae sedis</taxon>
        <taxon>Madurella</taxon>
    </lineage>
</organism>
<feature type="domain" description="Telomere-associated protein Rif1 N-terminal" evidence="8">
    <location>
        <begin position="152"/>
        <end position="519"/>
    </location>
</feature>
<protein>
    <recommendedName>
        <fullName evidence="8">Telomere-associated protein Rif1 N-terminal domain-containing protein</fullName>
    </recommendedName>
</protein>
<evidence type="ECO:0000256" key="4">
    <source>
        <dbReference type="ARBA" id="ARBA00022895"/>
    </source>
</evidence>
<feature type="compositionally biased region" description="Polar residues" evidence="7">
    <location>
        <begin position="55"/>
        <end position="66"/>
    </location>
</feature>
<comment type="caution">
    <text evidence="9">The sequence shown here is derived from an EMBL/GenBank/DDBJ whole genome shotgun (WGS) entry which is preliminary data.</text>
</comment>
<feature type="region of interest" description="Disordered" evidence="7">
    <location>
        <begin position="1290"/>
        <end position="1347"/>
    </location>
</feature>
<evidence type="ECO:0000256" key="5">
    <source>
        <dbReference type="ARBA" id="ARBA00023242"/>
    </source>
</evidence>
<feature type="region of interest" description="Disordered" evidence="7">
    <location>
        <begin position="1"/>
        <end position="76"/>
    </location>
</feature>
<keyword evidence="4" id="KW-0779">Telomere</keyword>
<proteinExistence type="predicted"/>
<dbReference type="EMBL" id="BAAFSV010000001">
    <property type="protein sequence ID" value="GAB1310191.1"/>
    <property type="molecule type" value="Genomic_DNA"/>
</dbReference>
<dbReference type="Proteomes" id="UP001628179">
    <property type="component" value="Unassembled WGS sequence"/>
</dbReference>
<evidence type="ECO:0000313" key="10">
    <source>
        <dbReference type="Proteomes" id="UP001628179"/>
    </source>
</evidence>
<evidence type="ECO:0000256" key="7">
    <source>
        <dbReference type="SAM" id="MobiDB-lite"/>
    </source>
</evidence>
<feature type="region of interest" description="Disordered" evidence="7">
    <location>
        <begin position="1470"/>
        <end position="1639"/>
    </location>
</feature>
<feature type="compositionally biased region" description="Polar residues" evidence="7">
    <location>
        <begin position="1212"/>
        <end position="1225"/>
    </location>
</feature>
<dbReference type="PANTHER" id="PTHR22928">
    <property type="entry name" value="TELOMERE-ASSOCIATED PROTEIN RIF1"/>
    <property type="match status" value="1"/>
</dbReference>
<keyword evidence="5" id="KW-0539">Nucleus</keyword>
<evidence type="ECO:0000256" key="1">
    <source>
        <dbReference type="ARBA" id="ARBA00004123"/>
    </source>
</evidence>
<feature type="region of interest" description="Disordered" evidence="7">
    <location>
        <begin position="1362"/>
        <end position="1434"/>
    </location>
</feature>